<dbReference type="InterPro" id="IPR009288">
    <property type="entry name" value="AIG2-like_dom"/>
</dbReference>
<dbReference type="Proteomes" id="UP000254101">
    <property type="component" value="Unassembled WGS sequence"/>
</dbReference>
<protein>
    <submittedName>
        <fullName evidence="2">Gamma-glutamylcyclotransferase</fullName>
    </submittedName>
</protein>
<dbReference type="AlphaFoldDB" id="A0A395LJV8"/>
<sequence length="142" mass="15583">MGADAAAPHTDPLVFLYGILQQGEEGYRELDLAKSLQLVGPDDVRGVLYDLGDYPGYKTGGTGRGTGHVRGQLHAVKRLSVLPQLDAYELYDPADPTNSDYLRKRVTTLSGREAWIYEYNRDVGDAPIIASGSWKERRASGN</sequence>
<keyword evidence="3" id="KW-1185">Reference proteome</keyword>
<dbReference type="SUPFAM" id="SSF110857">
    <property type="entry name" value="Gamma-glutamyl cyclotransferase-like"/>
    <property type="match status" value="1"/>
</dbReference>
<dbReference type="GO" id="GO:0016740">
    <property type="term" value="F:transferase activity"/>
    <property type="evidence" value="ECO:0007669"/>
    <property type="project" value="UniProtKB-KW"/>
</dbReference>
<accession>A0A395LJV8</accession>
<name>A0A395LJV8_9SPHN</name>
<comment type="caution">
    <text evidence="2">The sequence shown here is derived from an EMBL/GenBank/DDBJ whole genome shotgun (WGS) entry which is preliminary data.</text>
</comment>
<evidence type="ECO:0000259" key="1">
    <source>
        <dbReference type="Pfam" id="PF06094"/>
    </source>
</evidence>
<dbReference type="RefSeq" id="WP_115491443.1">
    <property type="nucleotide sequence ID" value="NZ_JACHWW010000001.1"/>
</dbReference>
<gene>
    <name evidence="2" type="ORF">DL238_06065</name>
</gene>
<feature type="domain" description="Gamma-glutamylcyclotransferase AIG2-like" evidence="1">
    <location>
        <begin position="14"/>
        <end position="135"/>
    </location>
</feature>
<dbReference type="Pfam" id="PF06094">
    <property type="entry name" value="GGACT"/>
    <property type="match status" value="1"/>
</dbReference>
<dbReference type="InterPro" id="IPR036568">
    <property type="entry name" value="GGCT-like_sf"/>
</dbReference>
<proteinExistence type="predicted"/>
<evidence type="ECO:0000313" key="3">
    <source>
        <dbReference type="Proteomes" id="UP000254101"/>
    </source>
</evidence>
<keyword evidence="2" id="KW-0808">Transferase</keyword>
<reference evidence="2 3" key="1">
    <citation type="submission" date="2018-07" db="EMBL/GenBank/DDBJ databases">
        <title>Erythrobacter nanhaiensis sp. nov., a novel member of the genus Erythrobacter isolated from the South China Sea.</title>
        <authorList>
            <person name="Chen X."/>
            <person name="Liu J."/>
        </authorList>
    </citation>
    <scope>NUCLEOTIDE SEQUENCE [LARGE SCALE GENOMIC DNA]</scope>
    <source>
        <strain evidence="2 3">S-5</strain>
    </source>
</reference>
<dbReference type="EMBL" id="QRBB01000001">
    <property type="protein sequence ID" value="RDS77222.1"/>
    <property type="molecule type" value="Genomic_DNA"/>
</dbReference>
<dbReference type="Gene3D" id="3.10.490.10">
    <property type="entry name" value="Gamma-glutamyl cyclotransferase-like"/>
    <property type="match status" value="1"/>
</dbReference>
<organism evidence="2 3">
    <name type="scientific">Alteriqipengyuania lutimaris</name>
    <dbReference type="NCBI Taxonomy" id="1538146"/>
    <lineage>
        <taxon>Bacteria</taxon>
        <taxon>Pseudomonadati</taxon>
        <taxon>Pseudomonadota</taxon>
        <taxon>Alphaproteobacteria</taxon>
        <taxon>Sphingomonadales</taxon>
        <taxon>Erythrobacteraceae</taxon>
        <taxon>Alteriqipengyuania</taxon>
    </lineage>
</organism>
<evidence type="ECO:0000313" key="2">
    <source>
        <dbReference type="EMBL" id="RDS77222.1"/>
    </source>
</evidence>
<dbReference type="OrthoDB" id="482277at2"/>